<keyword evidence="2" id="KW-0812">Transmembrane</keyword>
<dbReference type="EMBL" id="JAEMEF010000001">
    <property type="protein sequence ID" value="MBL7558570.1"/>
    <property type="molecule type" value="Genomic_DNA"/>
</dbReference>
<feature type="compositionally biased region" description="Polar residues" evidence="1">
    <location>
        <begin position="76"/>
        <end position="101"/>
    </location>
</feature>
<sequence length="517" mass="57773">MSNKKNIDRLFQEKFKDFEAKPDPKNWQQIQSKLKEKDNDRTVLILPIWLKVAGVAASFVLLLFLGQTIFNTKDQLNTPNVVNTNGDNPTKNNLTPQSPNSETKDKSVLIPSSKPVVTTPKTSQTSTVTNTFKNKTNTNIVSNKTTSETKSTNNSNLVNKNNSKKTIASIKNKATSYTKNKVSNSIASIKNKKNSFNTNRSISSKDKRNTVAENNIKKQSNTVNTFFVNKTENKNKPNNTVLLAENKTAEEKSINDKENIEDAIAKNEVSEEDIKDTTENSKKWKINANVAPVYYNTFGEGSHIAEEFNTNNKSGEINTSYGVKVGYALNDKLTLRSGVNRLDLSYDTDNVIVYENVSTIPNPKEMRNVNFNAINNHTMNIISSSNLVLETTNIGLLKNVALSQRISYFEIPVEVEYAVINKKFNLNIIGGFSSFVLDDNALVSEYDGFKTEIGQANNINDLSFSANFGLGLNYNFSKSVILNIEPTFKYQLNAFSDTSGNFNPYIIGVYTGLNYKF</sequence>
<feature type="compositionally biased region" description="Low complexity" evidence="1">
    <location>
        <begin position="114"/>
        <end position="162"/>
    </location>
</feature>
<dbReference type="SUPFAM" id="SSF56925">
    <property type="entry name" value="OMPA-like"/>
    <property type="match status" value="1"/>
</dbReference>
<keyword evidence="4" id="KW-1185">Reference proteome</keyword>
<dbReference type="RefSeq" id="WP_202998544.1">
    <property type="nucleotide sequence ID" value="NZ_JAEMEF010000001.1"/>
</dbReference>
<evidence type="ECO:0000256" key="1">
    <source>
        <dbReference type="SAM" id="MobiDB-lite"/>
    </source>
</evidence>
<name>A0ABS1WHG1_9FLAO</name>
<comment type="caution">
    <text evidence="3">The sequence shown here is derived from an EMBL/GenBank/DDBJ whole genome shotgun (WGS) entry which is preliminary data.</text>
</comment>
<protein>
    <recommendedName>
        <fullName evidence="5">Outer membrane protein beta-barrel domain-containing protein</fullName>
    </recommendedName>
</protein>
<dbReference type="Proteomes" id="UP000605013">
    <property type="component" value="Unassembled WGS sequence"/>
</dbReference>
<accession>A0ABS1WHG1</accession>
<gene>
    <name evidence="3" type="ORF">JAO71_02045</name>
</gene>
<evidence type="ECO:0000313" key="4">
    <source>
        <dbReference type="Proteomes" id="UP000605013"/>
    </source>
</evidence>
<keyword evidence="2" id="KW-0472">Membrane</keyword>
<keyword evidence="2" id="KW-1133">Transmembrane helix</keyword>
<dbReference type="InterPro" id="IPR011250">
    <property type="entry name" value="OMP/PagP_B-barrel"/>
</dbReference>
<organism evidence="3 4">
    <name type="scientific">Olleya sediminilitoris</name>
    <dbReference type="NCBI Taxonomy" id="2795739"/>
    <lineage>
        <taxon>Bacteria</taxon>
        <taxon>Pseudomonadati</taxon>
        <taxon>Bacteroidota</taxon>
        <taxon>Flavobacteriia</taxon>
        <taxon>Flavobacteriales</taxon>
        <taxon>Flavobacteriaceae</taxon>
    </lineage>
</organism>
<evidence type="ECO:0008006" key="5">
    <source>
        <dbReference type="Google" id="ProtNLM"/>
    </source>
</evidence>
<feature type="transmembrane region" description="Helical" evidence="2">
    <location>
        <begin position="43"/>
        <end position="65"/>
    </location>
</feature>
<proteinExistence type="predicted"/>
<evidence type="ECO:0000256" key="2">
    <source>
        <dbReference type="SAM" id="Phobius"/>
    </source>
</evidence>
<evidence type="ECO:0000313" key="3">
    <source>
        <dbReference type="EMBL" id="MBL7558570.1"/>
    </source>
</evidence>
<feature type="region of interest" description="Disordered" evidence="1">
    <location>
        <begin position="76"/>
        <end position="162"/>
    </location>
</feature>
<reference evidence="3 4" key="1">
    <citation type="submission" date="2020-12" db="EMBL/GenBank/DDBJ databases">
        <title>Olleya sediminilitoris sp. nov., isolated from a tidal flat.</title>
        <authorList>
            <person name="Park S."/>
            <person name="Yoon J.-H."/>
        </authorList>
    </citation>
    <scope>NUCLEOTIDE SEQUENCE [LARGE SCALE GENOMIC DNA]</scope>
    <source>
        <strain evidence="3 4">YSTF-M6</strain>
    </source>
</reference>